<accession>A0AAU9JJ66</accession>
<gene>
    <name evidence="5" type="ORF">BSTOLATCC_MIC37858</name>
</gene>
<evidence type="ECO:0000256" key="4">
    <source>
        <dbReference type="SAM" id="SignalP"/>
    </source>
</evidence>
<dbReference type="Proteomes" id="UP001162131">
    <property type="component" value="Unassembled WGS sequence"/>
</dbReference>
<organism evidence="5 6">
    <name type="scientific">Blepharisma stoltei</name>
    <dbReference type="NCBI Taxonomy" id="1481888"/>
    <lineage>
        <taxon>Eukaryota</taxon>
        <taxon>Sar</taxon>
        <taxon>Alveolata</taxon>
        <taxon>Ciliophora</taxon>
        <taxon>Postciliodesmatophora</taxon>
        <taxon>Heterotrichea</taxon>
        <taxon>Heterotrichida</taxon>
        <taxon>Blepharismidae</taxon>
        <taxon>Blepharisma</taxon>
    </lineage>
</organism>
<feature type="region of interest" description="Disordered" evidence="2">
    <location>
        <begin position="376"/>
        <end position="447"/>
    </location>
</feature>
<keyword evidence="4" id="KW-0732">Signal</keyword>
<evidence type="ECO:0000256" key="2">
    <source>
        <dbReference type="SAM" id="MobiDB-lite"/>
    </source>
</evidence>
<keyword evidence="3" id="KW-0812">Transmembrane</keyword>
<evidence type="ECO:0000313" key="6">
    <source>
        <dbReference type="Proteomes" id="UP001162131"/>
    </source>
</evidence>
<protein>
    <submittedName>
        <fullName evidence="5">Uncharacterized protein</fullName>
    </submittedName>
</protein>
<dbReference type="AlphaFoldDB" id="A0AAU9JJ66"/>
<feature type="region of interest" description="Disordered" evidence="2">
    <location>
        <begin position="296"/>
        <end position="320"/>
    </location>
</feature>
<keyword evidence="3" id="KW-1133">Transmembrane helix</keyword>
<keyword evidence="6" id="KW-1185">Reference proteome</keyword>
<feature type="transmembrane region" description="Helical" evidence="3">
    <location>
        <begin position="130"/>
        <end position="148"/>
    </location>
</feature>
<comment type="caution">
    <text evidence="5">The sequence shown here is derived from an EMBL/GenBank/DDBJ whole genome shotgun (WGS) entry which is preliminary data.</text>
</comment>
<evidence type="ECO:0000256" key="1">
    <source>
        <dbReference type="SAM" id="Coils"/>
    </source>
</evidence>
<dbReference type="EMBL" id="CAJZBQ010000037">
    <property type="protein sequence ID" value="CAG9325112.1"/>
    <property type="molecule type" value="Genomic_DNA"/>
</dbReference>
<keyword evidence="1" id="KW-0175">Coiled coil</keyword>
<sequence>MKKFLVIILAISLVLSIDSDYQDDIEADGYAESDKRSEFAKMAQDPHGHHNHEEELEHNSHDHSHHEHSHTHEHNEYHEHIEKPQEPQKNQKINLPDENGPFYLVFVNFALITEHYIAAAYKAIRSMTPINIIVFYIALFYLCLKLVLPERNRINLSYKITEENAQAEVMQMLEAKNKELQQTIASVKNSIKESSVDVKLDKGNSKIDNETSKKLDTILSEIARIQTTQHEFQSKVIESHRDLWIKLDKAKGPKISINEIPVVDSIEVSNPYDISKAYLDDKNAVNANLGYREETTSVIEPEKSERKQSDASFKKKKESFDEPIKKEIKSEISEELSFEPKSVSRENTDKINEKTEFGLGSSLKFVDIDEVKMPENTIDELEPKNEIPMPIKAPPPKIPAHIPMKGSNPIKKTPPVPVKAPTKAPAPSENRSKYTPPQVATNPFGLK</sequence>
<feature type="compositionally biased region" description="Basic and acidic residues" evidence="2">
    <location>
        <begin position="35"/>
        <end position="86"/>
    </location>
</feature>
<feature type="region of interest" description="Disordered" evidence="2">
    <location>
        <begin position="35"/>
        <end position="94"/>
    </location>
</feature>
<reference evidence="5" key="1">
    <citation type="submission" date="2021-09" db="EMBL/GenBank/DDBJ databases">
        <authorList>
            <consortium name="AG Swart"/>
            <person name="Singh M."/>
            <person name="Singh A."/>
            <person name="Seah K."/>
            <person name="Emmerich C."/>
        </authorList>
    </citation>
    <scope>NUCLEOTIDE SEQUENCE</scope>
    <source>
        <strain evidence="5">ATCC30299</strain>
    </source>
</reference>
<feature type="transmembrane region" description="Helical" evidence="3">
    <location>
        <begin position="100"/>
        <end position="118"/>
    </location>
</feature>
<feature type="signal peptide" evidence="4">
    <location>
        <begin position="1"/>
        <end position="16"/>
    </location>
</feature>
<evidence type="ECO:0000256" key="3">
    <source>
        <dbReference type="SAM" id="Phobius"/>
    </source>
</evidence>
<feature type="chain" id="PRO_5043930728" evidence="4">
    <location>
        <begin position="17"/>
        <end position="447"/>
    </location>
</feature>
<keyword evidence="3" id="KW-0472">Membrane</keyword>
<feature type="coiled-coil region" evidence="1">
    <location>
        <begin position="163"/>
        <end position="190"/>
    </location>
</feature>
<evidence type="ECO:0000313" key="5">
    <source>
        <dbReference type="EMBL" id="CAG9325112.1"/>
    </source>
</evidence>
<proteinExistence type="predicted"/>
<name>A0AAU9JJ66_9CILI</name>